<evidence type="ECO:0000313" key="7">
    <source>
        <dbReference type="EMBL" id="OJJ80815.1"/>
    </source>
</evidence>
<dbReference type="GO" id="GO:0043041">
    <property type="term" value="P:amino acid activation for nonribosomal peptide biosynthetic process"/>
    <property type="evidence" value="ECO:0007669"/>
    <property type="project" value="TreeGrafter"/>
</dbReference>
<dbReference type="STRING" id="1160497.A0A1L9VAB2"/>
<dbReference type="InterPro" id="IPR009081">
    <property type="entry name" value="PP-bd_ACP"/>
</dbReference>
<dbReference type="InterPro" id="IPR006162">
    <property type="entry name" value="Ppantetheine_attach_site"/>
</dbReference>
<dbReference type="Pfam" id="PF00501">
    <property type="entry name" value="AMP-binding"/>
    <property type="match status" value="2"/>
</dbReference>
<dbReference type="RefSeq" id="XP_022397513.1">
    <property type="nucleotide sequence ID" value="XM_022547492.1"/>
</dbReference>
<dbReference type="Gene3D" id="3.30.559.30">
    <property type="entry name" value="Nonribosomal peptide synthetase, condensation domain"/>
    <property type="match status" value="2"/>
</dbReference>
<evidence type="ECO:0000256" key="5">
    <source>
        <dbReference type="SAM" id="MobiDB-lite"/>
    </source>
</evidence>
<dbReference type="SUPFAM" id="SSF52777">
    <property type="entry name" value="CoA-dependent acyltransferases"/>
    <property type="match status" value="4"/>
</dbReference>
<dbReference type="Proteomes" id="UP000184300">
    <property type="component" value="Unassembled WGS sequence"/>
</dbReference>
<dbReference type="InterPro" id="IPR036736">
    <property type="entry name" value="ACP-like_sf"/>
</dbReference>
<dbReference type="GO" id="GO:0005737">
    <property type="term" value="C:cytoplasm"/>
    <property type="evidence" value="ECO:0007669"/>
    <property type="project" value="TreeGrafter"/>
</dbReference>
<dbReference type="GO" id="GO:0044550">
    <property type="term" value="P:secondary metabolite biosynthetic process"/>
    <property type="evidence" value="ECO:0007669"/>
    <property type="project" value="TreeGrafter"/>
</dbReference>
<comment type="similarity">
    <text evidence="4">Belongs to the NRP synthetase family.</text>
</comment>
<dbReference type="PANTHER" id="PTHR45527:SF11">
    <property type="entry name" value="NONRIBOSOMAL PEPTIDE SYNTHETASE 5"/>
    <property type="match status" value="1"/>
</dbReference>
<dbReference type="Pfam" id="PF00550">
    <property type="entry name" value="PP-binding"/>
    <property type="match status" value="1"/>
</dbReference>
<dbReference type="Gene3D" id="3.30.300.30">
    <property type="match status" value="2"/>
</dbReference>
<dbReference type="InterPro" id="IPR023213">
    <property type="entry name" value="CAT-like_dom_sf"/>
</dbReference>
<organism evidence="7 8">
    <name type="scientific">Aspergillus glaucus CBS 516.65</name>
    <dbReference type="NCBI Taxonomy" id="1160497"/>
    <lineage>
        <taxon>Eukaryota</taxon>
        <taxon>Fungi</taxon>
        <taxon>Dikarya</taxon>
        <taxon>Ascomycota</taxon>
        <taxon>Pezizomycotina</taxon>
        <taxon>Eurotiomycetes</taxon>
        <taxon>Eurotiomycetidae</taxon>
        <taxon>Eurotiales</taxon>
        <taxon>Aspergillaceae</taxon>
        <taxon>Aspergillus</taxon>
        <taxon>Aspergillus subgen. Aspergillus</taxon>
    </lineage>
</organism>
<feature type="region of interest" description="Disordered" evidence="5">
    <location>
        <begin position="597"/>
        <end position="627"/>
    </location>
</feature>
<dbReference type="SUPFAM" id="SSF47336">
    <property type="entry name" value="ACP-like"/>
    <property type="match status" value="1"/>
</dbReference>
<keyword evidence="2" id="KW-0597">Phosphoprotein</keyword>
<keyword evidence="1" id="KW-0596">Phosphopantetheine</keyword>
<evidence type="ECO:0000256" key="2">
    <source>
        <dbReference type="ARBA" id="ARBA00022553"/>
    </source>
</evidence>
<accession>A0A1L9VAB2</accession>
<dbReference type="Pfam" id="PF00668">
    <property type="entry name" value="Condensation"/>
    <property type="match status" value="2"/>
</dbReference>
<dbReference type="GO" id="GO:0016874">
    <property type="term" value="F:ligase activity"/>
    <property type="evidence" value="ECO:0007669"/>
    <property type="project" value="UniProtKB-KW"/>
</dbReference>
<protein>
    <recommendedName>
        <fullName evidence="6">Carrier domain-containing protein</fullName>
    </recommendedName>
</protein>
<dbReference type="GO" id="GO:0031177">
    <property type="term" value="F:phosphopantetheine binding"/>
    <property type="evidence" value="ECO:0007669"/>
    <property type="project" value="TreeGrafter"/>
</dbReference>
<dbReference type="SUPFAM" id="SSF56801">
    <property type="entry name" value="Acetyl-CoA synthetase-like"/>
    <property type="match status" value="2"/>
</dbReference>
<evidence type="ECO:0000259" key="6">
    <source>
        <dbReference type="PROSITE" id="PS50075"/>
    </source>
</evidence>
<dbReference type="InterPro" id="IPR000873">
    <property type="entry name" value="AMP-dep_synth/lig_dom"/>
</dbReference>
<dbReference type="InterPro" id="IPR045851">
    <property type="entry name" value="AMP-bd_C_sf"/>
</dbReference>
<dbReference type="Gene3D" id="3.30.559.10">
    <property type="entry name" value="Chloramphenicol acetyltransferase-like domain"/>
    <property type="match status" value="2"/>
</dbReference>
<dbReference type="PROSITE" id="PS50075">
    <property type="entry name" value="CARRIER"/>
    <property type="match status" value="2"/>
</dbReference>
<keyword evidence="8" id="KW-1185">Reference proteome</keyword>
<dbReference type="VEuPathDB" id="FungiDB:ASPGLDRAFT_51264"/>
<feature type="compositionally biased region" description="Basic and acidic residues" evidence="5">
    <location>
        <begin position="597"/>
        <end position="607"/>
    </location>
</feature>
<dbReference type="Gene3D" id="3.40.50.12780">
    <property type="entry name" value="N-terminal domain of ligase-like"/>
    <property type="match status" value="2"/>
</dbReference>
<dbReference type="PROSITE" id="PS00012">
    <property type="entry name" value="PHOSPHOPANTETHEINE"/>
    <property type="match status" value="1"/>
</dbReference>
<evidence type="ECO:0000313" key="8">
    <source>
        <dbReference type="Proteomes" id="UP000184300"/>
    </source>
</evidence>
<feature type="domain" description="Carrier" evidence="6">
    <location>
        <begin position="1570"/>
        <end position="1648"/>
    </location>
</feature>
<evidence type="ECO:0000256" key="1">
    <source>
        <dbReference type="ARBA" id="ARBA00022450"/>
    </source>
</evidence>
<dbReference type="PROSITE" id="PS00455">
    <property type="entry name" value="AMP_BINDING"/>
    <property type="match status" value="1"/>
</dbReference>
<name>A0A1L9VAB2_ASPGL</name>
<dbReference type="EMBL" id="KV878909">
    <property type="protein sequence ID" value="OJJ80815.1"/>
    <property type="molecule type" value="Genomic_DNA"/>
</dbReference>
<dbReference type="PANTHER" id="PTHR45527">
    <property type="entry name" value="NONRIBOSOMAL PEPTIDE SYNTHETASE"/>
    <property type="match status" value="1"/>
</dbReference>
<dbReference type="InterPro" id="IPR020845">
    <property type="entry name" value="AMP-binding_CS"/>
</dbReference>
<dbReference type="CDD" id="cd19537">
    <property type="entry name" value="C_NRPS-like"/>
    <property type="match status" value="1"/>
</dbReference>
<feature type="region of interest" description="Disordered" evidence="5">
    <location>
        <begin position="1539"/>
        <end position="1569"/>
    </location>
</feature>
<evidence type="ECO:0000256" key="3">
    <source>
        <dbReference type="ARBA" id="ARBA00022598"/>
    </source>
</evidence>
<dbReference type="OrthoDB" id="416786at2759"/>
<dbReference type="InterPro" id="IPR042099">
    <property type="entry name" value="ANL_N_sf"/>
</dbReference>
<feature type="domain" description="Carrier" evidence="6">
    <location>
        <begin position="526"/>
        <end position="602"/>
    </location>
</feature>
<dbReference type="InterPro" id="IPR001242">
    <property type="entry name" value="Condensation_dom"/>
</dbReference>
<dbReference type="Gene3D" id="1.10.1200.10">
    <property type="entry name" value="ACP-like"/>
    <property type="match status" value="2"/>
</dbReference>
<dbReference type="GeneID" id="34463753"/>
<feature type="region of interest" description="Disordered" evidence="5">
    <location>
        <begin position="1862"/>
        <end position="1892"/>
    </location>
</feature>
<reference evidence="8" key="1">
    <citation type="journal article" date="2017" name="Genome Biol.">
        <title>Comparative genomics reveals high biological diversity and specific adaptations in the industrially and medically important fungal genus Aspergillus.</title>
        <authorList>
            <person name="de Vries R.P."/>
            <person name="Riley R."/>
            <person name="Wiebenga A."/>
            <person name="Aguilar-Osorio G."/>
            <person name="Amillis S."/>
            <person name="Uchima C.A."/>
            <person name="Anderluh G."/>
            <person name="Asadollahi M."/>
            <person name="Askin M."/>
            <person name="Barry K."/>
            <person name="Battaglia E."/>
            <person name="Bayram O."/>
            <person name="Benocci T."/>
            <person name="Braus-Stromeyer S.A."/>
            <person name="Caldana C."/>
            <person name="Canovas D."/>
            <person name="Cerqueira G.C."/>
            <person name="Chen F."/>
            <person name="Chen W."/>
            <person name="Choi C."/>
            <person name="Clum A."/>
            <person name="Dos Santos R.A."/>
            <person name="Damasio A.R."/>
            <person name="Diallinas G."/>
            <person name="Emri T."/>
            <person name="Fekete E."/>
            <person name="Flipphi M."/>
            <person name="Freyberg S."/>
            <person name="Gallo A."/>
            <person name="Gournas C."/>
            <person name="Habgood R."/>
            <person name="Hainaut M."/>
            <person name="Harispe M.L."/>
            <person name="Henrissat B."/>
            <person name="Hilden K.S."/>
            <person name="Hope R."/>
            <person name="Hossain A."/>
            <person name="Karabika E."/>
            <person name="Karaffa L."/>
            <person name="Karanyi Z."/>
            <person name="Krasevec N."/>
            <person name="Kuo A."/>
            <person name="Kusch H."/>
            <person name="LaButti K."/>
            <person name="Lagendijk E.L."/>
            <person name="Lapidus A."/>
            <person name="Levasseur A."/>
            <person name="Lindquist E."/>
            <person name="Lipzen A."/>
            <person name="Logrieco A.F."/>
            <person name="MacCabe A."/>
            <person name="Maekelae M.R."/>
            <person name="Malavazi I."/>
            <person name="Melin P."/>
            <person name="Meyer V."/>
            <person name="Mielnichuk N."/>
            <person name="Miskei M."/>
            <person name="Molnar A.P."/>
            <person name="Mule G."/>
            <person name="Ngan C.Y."/>
            <person name="Orejas M."/>
            <person name="Orosz E."/>
            <person name="Ouedraogo J.P."/>
            <person name="Overkamp K.M."/>
            <person name="Park H.-S."/>
            <person name="Perrone G."/>
            <person name="Piumi F."/>
            <person name="Punt P.J."/>
            <person name="Ram A.F."/>
            <person name="Ramon A."/>
            <person name="Rauscher S."/>
            <person name="Record E."/>
            <person name="Riano-Pachon D.M."/>
            <person name="Robert V."/>
            <person name="Roehrig J."/>
            <person name="Ruller R."/>
            <person name="Salamov A."/>
            <person name="Salih N.S."/>
            <person name="Samson R.A."/>
            <person name="Sandor E."/>
            <person name="Sanguinetti M."/>
            <person name="Schuetze T."/>
            <person name="Sepcic K."/>
            <person name="Shelest E."/>
            <person name="Sherlock G."/>
            <person name="Sophianopoulou V."/>
            <person name="Squina F.M."/>
            <person name="Sun H."/>
            <person name="Susca A."/>
            <person name="Todd R.B."/>
            <person name="Tsang A."/>
            <person name="Unkles S.E."/>
            <person name="van de Wiele N."/>
            <person name="van Rossen-Uffink D."/>
            <person name="Oliveira J.V."/>
            <person name="Vesth T.C."/>
            <person name="Visser J."/>
            <person name="Yu J.-H."/>
            <person name="Zhou M."/>
            <person name="Andersen M.R."/>
            <person name="Archer D.B."/>
            <person name="Baker S.E."/>
            <person name="Benoit I."/>
            <person name="Brakhage A.A."/>
            <person name="Braus G.H."/>
            <person name="Fischer R."/>
            <person name="Frisvad J.C."/>
            <person name="Goldman G.H."/>
            <person name="Houbraken J."/>
            <person name="Oakley B."/>
            <person name="Pocsi I."/>
            <person name="Scazzocchio C."/>
            <person name="Seiboth B."/>
            <person name="vanKuyk P.A."/>
            <person name="Wortman J."/>
            <person name="Dyer P.S."/>
            <person name="Grigoriev I.V."/>
        </authorList>
    </citation>
    <scope>NUCLEOTIDE SEQUENCE [LARGE SCALE GENOMIC DNA]</scope>
    <source>
        <strain evidence="8">CBS 516.65</strain>
    </source>
</reference>
<keyword evidence="3" id="KW-0436">Ligase</keyword>
<proteinExistence type="inferred from homology"/>
<sequence length="2141" mass="237028">MMGSVESDSVLSFFSQQCCQHPDNTAIDDGPNGKLSYSQLDHQSSTLSHCLRQNGITAGQVVPLLTTSRQEMVIAVLGILKAGGVYVPVDVDQWPADRINYVLSRTCSGLVVYTGDHIPSGVNLEEECRAVQVHIRPESKLEAQYEPNPRPQLMCIIFTSGTTDKPKGVMVPHSSVGRFVTSPGFNYDIVPGDRVLLVLSVAFDACMGTLFNTICNGGTVILANRLNFQERSRQCTILVVTPSILDVLSPPQSPSDYPNLERIFLGGETPSQQLLKAWSAFNDVALWIAYGPTEATCAVLCGRLQASSETGKFHPTRLGHCIPGSNVLLLTEEMETVQDIDMEGEICIEGPCLTDGYWQDEERTKDRFIEHQGRRVYRTGDLGRFVTTEDSETAIEFCGRRDRVTKIRGFLVNLELDVDAGLRRLDPDITAVFSVVIDRKLCTAVVPSSVDCRHLKAAWRLVAPPYLVPDKMVALNDLPLTANGKFDPRQVISILRDAVQKDETMQNGTSHDNPDANNRKQYSWHSGLLTIDQTIIKGIQQVLGISQAEINLKDSAVFQGVHSLAAAKLSTFCRHHGYNVSVESILTEPSLHSLIEKSRHETEDRPDSSAFATRTPEESSMPTQRPVTPLQKRMVLDSIVEDPRANCLQHISWYKTEDIGRLREAWKTVVTHEPIFQTSFELEDTQEPFQRLIGAGLFIWEETTVTTYAAIEESLKSLPAATRLGSRFRVLHCVGPEFPHSESIFVWAVHHALIDGYSASLVFEKVDKALQDEPFESSHPFMLAAQDIARMRDKIAPEVDHFWKDQETQYPGAAGEPLIPEALTDQSGMDFAEHVVNVGIDSQRLRFAAQQAQATPAAIFYAAWALLLSSYTNSDTVIFGAVFSGRNLPFSWAPCMVGPLLNILPLRCRIEREIESASFVREIHQTIQDISRFQVADRPKDTPPFASTLTVQDSGLRSGTTVIPSLRNPEVRESNLLPLTVVVETDGQITFLYRTDRFSESHMKDMAAIYTSLLDAFLDPGRSLQDCMDRRFPTEMNRTILQTGNIDSQIARVPSVNGGHTLSSLFGMVASLHPTHVAVRKGPHSVTYATLVQHAARVAAVIEQKTQPGEVVAILADRSINWIVGIMGATIANTVYCPLDSSYPAEYREDLLRRSHAKIFLVPSRSQLPTADNGVAAISIEDILASDIEPLCPWRTQTPSDGAYICFTSGSTGVPKGVLCLHQGVVSLQSCSVEGRLHSKPGRRIAQFMSTGFDVCVHEVFASLCYGATLVLRKDDDDPFSHLADVDVVSMNATVADSLDPSEYPDLDYVYLAGEPIPQRTADKWAIDRELYNAYGPTEATIIVTRTQLEAGIPVAIGRPFPSVRAYILNDRRELQPPNSLGNLFVAGVQVSHGYLDLPEVTAKSYFPDPFLPESSNERMYDTGDIGFWDTDGKIQCCGRKDRQVKVRGFRINLDGISNMATLRMPTIRHAAAFVKDGAVVLCVEPEDVDTDELRTRLKDALPPHATPRTIHSIAHIPLSLNGKIDVKGLAAMEVRNGTVPTNGVTKTSKLDSARQTSSNGLSNGVSDASSETHLEKLIIQEWQQLLGLDPSQPLSRSDDFVLLGGDSIRQLNLAARLRSVLGLPIKVKDIIRSSTLGDLVTLVVQRQEQHGKKNVPNGAPAHNAVDRPLGYKNLSPPEMEWACKYRHSQSQSTFNVPYVARLSPAVDWQRLASALETVLNRHRVLRSRFTVRKDGSGERVLSEHPISVQRTVHDVDIQGVINRPFGIDSSEALIHTVISPSTLVLCISHILCDLTSINTLLYEIAATYRGLVLSPVVREYFDVTWHHTIDPEKQRFWAEYLKGLGFKQPDPVSQVNGANGANGVNGANGYNHSNGTKIRKPRSYRGTSRTTSLPDSLYRRLIISSTKNGFTFHQFGMAVAGLVLHFLTGRDDIVLGSPFVNRPSFEDRQVIGLFLEPLPVRISVKHQNENDSGPGAREFVQSVRQSSQSALAHSVPWSELMSHLGLPFPSAQPQLFSCCVTFHDDRGTEPPLAIHGVEGQYISAEGAKFPLLFEWQATRASEHEQLTMRLEYDTDWLSAEFAEILEALLLESFRMLLEEEDSHHGEVKERLGEVLRSDATRIGVGVDEIYETARQYLTVV</sequence>
<gene>
    <name evidence="7" type="ORF">ASPGLDRAFT_51264</name>
</gene>
<feature type="compositionally biased region" description="Polar residues" evidence="5">
    <location>
        <begin position="1539"/>
        <end position="1548"/>
    </location>
</feature>
<feature type="compositionally biased region" description="Polar residues" evidence="5">
    <location>
        <begin position="1554"/>
        <end position="1569"/>
    </location>
</feature>
<evidence type="ECO:0000256" key="4">
    <source>
        <dbReference type="ARBA" id="ARBA00029454"/>
    </source>
</evidence>